<evidence type="ECO:0000256" key="2">
    <source>
        <dbReference type="ARBA" id="ARBA00023125"/>
    </source>
</evidence>
<reference evidence="5 6" key="1">
    <citation type="submission" date="2020-08" db="EMBL/GenBank/DDBJ databases">
        <title>Sequencing the genomes of 1000 actinobacteria strains.</title>
        <authorList>
            <person name="Klenk H.-P."/>
        </authorList>
    </citation>
    <scope>NUCLEOTIDE SEQUENCE [LARGE SCALE GENOMIC DNA]</scope>
    <source>
        <strain evidence="5 6">DSM 20146</strain>
    </source>
</reference>
<keyword evidence="1" id="KW-0805">Transcription regulation</keyword>
<dbReference type="InterPro" id="IPR050313">
    <property type="entry name" value="Carb_Metab_HTH_regulators"/>
</dbReference>
<name>A0A7W4UZT7_LEIAQ</name>
<dbReference type="GO" id="GO:0003700">
    <property type="term" value="F:DNA-binding transcription factor activity"/>
    <property type="evidence" value="ECO:0007669"/>
    <property type="project" value="InterPro"/>
</dbReference>
<evidence type="ECO:0000313" key="5">
    <source>
        <dbReference type="EMBL" id="MBB2968626.1"/>
    </source>
</evidence>
<dbReference type="PROSITE" id="PS00894">
    <property type="entry name" value="HTH_DEOR_1"/>
    <property type="match status" value="1"/>
</dbReference>
<dbReference type="PROSITE" id="PS51000">
    <property type="entry name" value="HTH_DEOR_2"/>
    <property type="match status" value="1"/>
</dbReference>
<dbReference type="InterPro" id="IPR014036">
    <property type="entry name" value="DeoR-like_C"/>
</dbReference>
<dbReference type="Gene3D" id="3.40.50.1360">
    <property type="match status" value="1"/>
</dbReference>
<keyword evidence="3" id="KW-0804">Transcription</keyword>
<dbReference type="Proteomes" id="UP000538196">
    <property type="component" value="Unassembled WGS sequence"/>
</dbReference>
<dbReference type="PANTHER" id="PTHR30363">
    <property type="entry name" value="HTH-TYPE TRANSCRIPTIONAL REGULATOR SRLR-RELATED"/>
    <property type="match status" value="1"/>
</dbReference>
<dbReference type="SUPFAM" id="SSF100950">
    <property type="entry name" value="NagB/RpiA/CoA transferase-like"/>
    <property type="match status" value="1"/>
</dbReference>
<gene>
    <name evidence="5" type="ORF">FHX33_003402</name>
</gene>
<dbReference type="InterPro" id="IPR001034">
    <property type="entry name" value="DeoR_HTH"/>
</dbReference>
<dbReference type="EMBL" id="JACHVP010000004">
    <property type="protein sequence ID" value="MBB2968626.1"/>
    <property type="molecule type" value="Genomic_DNA"/>
</dbReference>
<proteinExistence type="predicted"/>
<dbReference type="InterPro" id="IPR018356">
    <property type="entry name" value="Tscrpt_reg_HTH_DeoR_CS"/>
</dbReference>
<feature type="domain" description="HTH deoR-type" evidence="4">
    <location>
        <begin position="18"/>
        <end position="73"/>
    </location>
</feature>
<dbReference type="InterPro" id="IPR036390">
    <property type="entry name" value="WH_DNA-bd_sf"/>
</dbReference>
<evidence type="ECO:0000256" key="3">
    <source>
        <dbReference type="ARBA" id="ARBA00023163"/>
    </source>
</evidence>
<dbReference type="SMART" id="SM00420">
    <property type="entry name" value="HTH_DEOR"/>
    <property type="match status" value="1"/>
</dbReference>
<sequence>MVAPAAESLIARVTSGRRAQRMVAILDLISERGTISLAELSETLDISAATARRDLSDLADQNLILRTHGGASALERGREIPVALRDTRFQDAKRAIAKAMVRRLPAERHVVALSGGTTTAGVARALANHRDIAVVTNSLSIAGLLSGYPGVRVVMTGGFLRPQSLELVGALAESTFNAVNVGTAILGADGISATSGVTTHDETEARTNRAMVAKAQRTVVVADGSKIGGVALAQMADIEQVEMLITDSSADPDELERLRAAGVQVVLADEE</sequence>
<keyword evidence="2" id="KW-0238">DNA-binding</keyword>
<dbReference type="PRINTS" id="PR00037">
    <property type="entry name" value="HTHLACR"/>
</dbReference>
<dbReference type="Pfam" id="PF08220">
    <property type="entry name" value="HTH_DeoR"/>
    <property type="match status" value="1"/>
</dbReference>
<dbReference type="AlphaFoldDB" id="A0A7W4UZT7"/>
<organism evidence="5 6">
    <name type="scientific">Leifsonia aquatica</name>
    <name type="common">Corynebacterium aquaticum</name>
    <dbReference type="NCBI Taxonomy" id="144185"/>
    <lineage>
        <taxon>Bacteria</taxon>
        <taxon>Bacillati</taxon>
        <taxon>Actinomycetota</taxon>
        <taxon>Actinomycetes</taxon>
        <taxon>Micrococcales</taxon>
        <taxon>Microbacteriaceae</taxon>
        <taxon>Leifsonia</taxon>
    </lineage>
</organism>
<keyword evidence="6" id="KW-1185">Reference proteome</keyword>
<evidence type="ECO:0000313" key="6">
    <source>
        <dbReference type="Proteomes" id="UP000538196"/>
    </source>
</evidence>
<dbReference type="InterPro" id="IPR036388">
    <property type="entry name" value="WH-like_DNA-bd_sf"/>
</dbReference>
<evidence type="ECO:0000256" key="1">
    <source>
        <dbReference type="ARBA" id="ARBA00023015"/>
    </source>
</evidence>
<protein>
    <submittedName>
        <fullName evidence="5">DeoR family transcriptional regulator of aga operon</fullName>
    </submittedName>
</protein>
<accession>A0A7W4UZT7</accession>
<comment type="caution">
    <text evidence="5">The sequence shown here is derived from an EMBL/GenBank/DDBJ whole genome shotgun (WGS) entry which is preliminary data.</text>
</comment>
<evidence type="ECO:0000259" key="4">
    <source>
        <dbReference type="PROSITE" id="PS51000"/>
    </source>
</evidence>
<dbReference type="PANTHER" id="PTHR30363:SF44">
    <property type="entry name" value="AGA OPERON TRANSCRIPTIONAL REPRESSOR-RELATED"/>
    <property type="match status" value="1"/>
</dbReference>
<dbReference type="Pfam" id="PF00455">
    <property type="entry name" value="DeoRC"/>
    <property type="match status" value="1"/>
</dbReference>
<dbReference type="InterPro" id="IPR037171">
    <property type="entry name" value="NagB/RpiA_transferase-like"/>
</dbReference>
<dbReference type="SUPFAM" id="SSF46785">
    <property type="entry name" value="Winged helix' DNA-binding domain"/>
    <property type="match status" value="1"/>
</dbReference>
<dbReference type="SMART" id="SM01134">
    <property type="entry name" value="DeoRC"/>
    <property type="match status" value="1"/>
</dbReference>
<dbReference type="RefSeq" id="WP_021765722.1">
    <property type="nucleotide sequence ID" value="NZ_DAMDIH010000005.1"/>
</dbReference>
<dbReference type="GO" id="GO:0003677">
    <property type="term" value="F:DNA binding"/>
    <property type="evidence" value="ECO:0007669"/>
    <property type="project" value="UniProtKB-KW"/>
</dbReference>
<dbReference type="Gene3D" id="1.10.10.10">
    <property type="entry name" value="Winged helix-like DNA-binding domain superfamily/Winged helix DNA-binding domain"/>
    <property type="match status" value="1"/>
</dbReference>